<organism evidence="1 2">
    <name type="scientific">Moraxella oculi</name>
    <dbReference type="NCBI Taxonomy" id="2940516"/>
    <lineage>
        <taxon>Bacteria</taxon>
        <taxon>Pseudomonadati</taxon>
        <taxon>Pseudomonadota</taxon>
        <taxon>Gammaproteobacteria</taxon>
        <taxon>Moraxellales</taxon>
        <taxon>Moraxellaceae</taxon>
        <taxon>Moraxella</taxon>
    </lineage>
</organism>
<keyword evidence="2" id="KW-1185">Reference proteome</keyword>
<evidence type="ECO:0000313" key="2">
    <source>
        <dbReference type="Proteomes" id="UP001624684"/>
    </source>
</evidence>
<sequence>MTQYEKDKLRYFIKRAYDKLDKHTAHAVLRADTLQEGLEQLQANKTPLMN</sequence>
<accession>A0ABW8U711</accession>
<reference evidence="1 2" key="1">
    <citation type="submission" date="2024-11" db="EMBL/GenBank/DDBJ databases">
        <title>First Report of Moraxella oculi in Brazil in an Infectious Bovine Keratoconjunctivitis Outbreak.</title>
        <authorList>
            <person name="Carvalho C.V."/>
            <person name="Domingues R."/>
            <person name="Coutinho C."/>
            <person name="Honorio N.T.B.S."/>
            <person name="Faza D.R.L.R."/>
            <person name="Carvalho W.A."/>
            <person name="Machado A.B.F."/>
            <person name="Martins M.F."/>
            <person name="Gaspar E.B."/>
        </authorList>
    </citation>
    <scope>NUCLEOTIDE SEQUENCE [LARGE SCALE GENOMIC DNA]</scope>
    <source>
        <strain evidence="1 2">2117LE</strain>
    </source>
</reference>
<evidence type="ECO:0000313" key="1">
    <source>
        <dbReference type="EMBL" id="MFL1732898.1"/>
    </source>
</evidence>
<comment type="caution">
    <text evidence="1">The sequence shown here is derived from an EMBL/GenBank/DDBJ whole genome shotgun (WGS) entry which is preliminary data.</text>
</comment>
<name>A0ABW8U711_9GAMM</name>
<dbReference type="RefSeq" id="WP_407069419.1">
    <property type="nucleotide sequence ID" value="NZ_JBJJXE010000014.1"/>
</dbReference>
<protein>
    <submittedName>
        <fullName evidence="1">Uncharacterized protein</fullName>
    </submittedName>
</protein>
<dbReference type="Proteomes" id="UP001624684">
    <property type="component" value="Unassembled WGS sequence"/>
</dbReference>
<gene>
    <name evidence="1" type="ORF">ACJHVH_07840</name>
</gene>
<dbReference type="EMBL" id="JBJJXE010000014">
    <property type="protein sequence ID" value="MFL1732898.1"/>
    <property type="molecule type" value="Genomic_DNA"/>
</dbReference>
<proteinExistence type="predicted"/>